<proteinExistence type="predicted"/>
<keyword evidence="1" id="KW-0732">Signal</keyword>
<keyword evidence="4" id="KW-1185">Reference proteome</keyword>
<dbReference type="OrthoDB" id="631295at2"/>
<sequence>MKKFSWPLVLLLFVMGLLSGCDKDDDKLNETITPVSNLISPAANTFVRLDPPSNAAVTFEWGQARSADGTLVLYEVLFDKEDGDFSKPLYSTTSGTNGLETKLVLTHGDLNKIANLAGIKSSAQGKLKWTVNASKGLNVVPAAESRVMTLERPAGFATAPGKLYITGSGTEGGANISQAVPFKSTSSGVFEIYTRLSAGDVKLIDQTTGTPTYYYIDGAKLLEGNQGTSPTTTPKVYLIKVDFNNAAASMTEIQSVGLWFAPENKVLVTIPYVGKGLWKIENTPIEFHQESWGRDERYKFLFTQKNAAGTSSKQYFGSTNSDNQRATASSPAAYFYLVPGPDVQYDYSFKFQTEADKKSVDITVKMQPDGPYTHQIVVR</sequence>
<organism evidence="3 4">
    <name type="scientific">Hymenobacter crusticola</name>
    <dbReference type="NCBI Taxonomy" id="1770526"/>
    <lineage>
        <taxon>Bacteria</taxon>
        <taxon>Pseudomonadati</taxon>
        <taxon>Bacteroidota</taxon>
        <taxon>Cytophagia</taxon>
        <taxon>Cytophagales</taxon>
        <taxon>Hymenobacteraceae</taxon>
        <taxon>Hymenobacter</taxon>
    </lineage>
</organism>
<dbReference type="AlphaFoldDB" id="A0A243W9J1"/>
<accession>A0A243W9J1</accession>
<reference evidence="3 4" key="1">
    <citation type="submission" date="2017-01" db="EMBL/GenBank/DDBJ databases">
        <title>A new Hymenobacter.</title>
        <authorList>
            <person name="Liang Y."/>
            <person name="Feng F."/>
        </authorList>
    </citation>
    <scope>NUCLEOTIDE SEQUENCE [LARGE SCALE GENOMIC DNA]</scope>
    <source>
        <strain evidence="3">MIMBbqt21</strain>
    </source>
</reference>
<protein>
    <recommendedName>
        <fullName evidence="2">SusE outer membrane protein domain-containing protein</fullName>
    </recommendedName>
</protein>
<dbReference type="RefSeq" id="WP_086595943.1">
    <property type="nucleotide sequence ID" value="NZ_MTSE01000013.1"/>
</dbReference>
<feature type="domain" description="SusE outer membrane protein" evidence="2">
    <location>
        <begin position="23"/>
        <end position="132"/>
    </location>
</feature>
<feature type="signal peptide" evidence="1">
    <location>
        <begin position="1"/>
        <end position="20"/>
    </location>
</feature>
<gene>
    <name evidence="3" type="ORF">BXP70_20320</name>
</gene>
<name>A0A243W9J1_9BACT</name>
<dbReference type="Pfam" id="PF14292">
    <property type="entry name" value="SusE"/>
    <property type="match status" value="1"/>
</dbReference>
<evidence type="ECO:0000313" key="4">
    <source>
        <dbReference type="Proteomes" id="UP000194873"/>
    </source>
</evidence>
<dbReference type="PROSITE" id="PS51257">
    <property type="entry name" value="PROKAR_LIPOPROTEIN"/>
    <property type="match status" value="1"/>
</dbReference>
<evidence type="ECO:0000313" key="3">
    <source>
        <dbReference type="EMBL" id="OUJ71964.1"/>
    </source>
</evidence>
<feature type="chain" id="PRO_5012760688" description="SusE outer membrane protein domain-containing protein" evidence="1">
    <location>
        <begin position="21"/>
        <end position="379"/>
    </location>
</feature>
<comment type="caution">
    <text evidence="3">The sequence shown here is derived from an EMBL/GenBank/DDBJ whole genome shotgun (WGS) entry which is preliminary data.</text>
</comment>
<dbReference type="InterPro" id="IPR025970">
    <property type="entry name" value="SusE"/>
</dbReference>
<evidence type="ECO:0000259" key="2">
    <source>
        <dbReference type="Pfam" id="PF14292"/>
    </source>
</evidence>
<dbReference type="EMBL" id="MTSE01000013">
    <property type="protein sequence ID" value="OUJ71964.1"/>
    <property type="molecule type" value="Genomic_DNA"/>
</dbReference>
<dbReference type="Proteomes" id="UP000194873">
    <property type="component" value="Unassembled WGS sequence"/>
</dbReference>
<evidence type="ECO:0000256" key="1">
    <source>
        <dbReference type="SAM" id="SignalP"/>
    </source>
</evidence>